<protein>
    <recommendedName>
        <fullName evidence="1">Nascent polypeptide-associated complex subunit alpha-like UBA domain-containing protein</fullName>
    </recommendedName>
</protein>
<feature type="domain" description="Nascent polypeptide-associated complex subunit alpha-like UBA" evidence="1">
    <location>
        <begin position="14"/>
        <end position="50"/>
    </location>
</feature>
<keyword evidence="3" id="KW-1185">Reference proteome</keyword>
<dbReference type="OrthoDB" id="285219at2759"/>
<proteinExistence type="predicted"/>
<accession>A0A3N4HWU8</accession>
<dbReference type="Gene3D" id="1.10.8.10">
    <property type="entry name" value="DNA helicase RuvA subunit, C-terminal domain"/>
    <property type="match status" value="1"/>
</dbReference>
<sequence length="52" mass="5355">MPATAQIPNGPCAEEDVQLVMTLASCSREDAVKALGENGGDVTKAVMAVVYC</sequence>
<dbReference type="AlphaFoldDB" id="A0A3N4HWU8"/>
<dbReference type="InterPro" id="IPR044034">
    <property type="entry name" value="NAC-like_UBA"/>
</dbReference>
<dbReference type="InterPro" id="IPR009060">
    <property type="entry name" value="UBA-like_sf"/>
</dbReference>
<dbReference type="Proteomes" id="UP000275078">
    <property type="component" value="Unassembled WGS sequence"/>
</dbReference>
<dbReference type="Pfam" id="PF19026">
    <property type="entry name" value="UBA_HYPK"/>
    <property type="match status" value="1"/>
</dbReference>
<evidence type="ECO:0000313" key="2">
    <source>
        <dbReference type="EMBL" id="RPA74144.1"/>
    </source>
</evidence>
<name>A0A3N4HWU8_ASCIM</name>
<organism evidence="2 3">
    <name type="scientific">Ascobolus immersus RN42</name>
    <dbReference type="NCBI Taxonomy" id="1160509"/>
    <lineage>
        <taxon>Eukaryota</taxon>
        <taxon>Fungi</taxon>
        <taxon>Dikarya</taxon>
        <taxon>Ascomycota</taxon>
        <taxon>Pezizomycotina</taxon>
        <taxon>Pezizomycetes</taxon>
        <taxon>Pezizales</taxon>
        <taxon>Ascobolaceae</taxon>
        <taxon>Ascobolus</taxon>
    </lineage>
</organism>
<dbReference type="EMBL" id="ML119799">
    <property type="protein sequence ID" value="RPA74144.1"/>
    <property type="molecule type" value="Genomic_DNA"/>
</dbReference>
<evidence type="ECO:0000313" key="3">
    <source>
        <dbReference type="Proteomes" id="UP000275078"/>
    </source>
</evidence>
<dbReference type="SUPFAM" id="SSF46934">
    <property type="entry name" value="UBA-like"/>
    <property type="match status" value="1"/>
</dbReference>
<evidence type="ECO:0000259" key="1">
    <source>
        <dbReference type="Pfam" id="PF19026"/>
    </source>
</evidence>
<reference evidence="2 3" key="1">
    <citation type="journal article" date="2018" name="Nat. Ecol. Evol.">
        <title>Pezizomycetes genomes reveal the molecular basis of ectomycorrhizal truffle lifestyle.</title>
        <authorList>
            <person name="Murat C."/>
            <person name="Payen T."/>
            <person name="Noel B."/>
            <person name="Kuo A."/>
            <person name="Morin E."/>
            <person name="Chen J."/>
            <person name="Kohler A."/>
            <person name="Krizsan K."/>
            <person name="Balestrini R."/>
            <person name="Da Silva C."/>
            <person name="Montanini B."/>
            <person name="Hainaut M."/>
            <person name="Levati E."/>
            <person name="Barry K.W."/>
            <person name="Belfiori B."/>
            <person name="Cichocki N."/>
            <person name="Clum A."/>
            <person name="Dockter R.B."/>
            <person name="Fauchery L."/>
            <person name="Guy J."/>
            <person name="Iotti M."/>
            <person name="Le Tacon F."/>
            <person name="Lindquist E.A."/>
            <person name="Lipzen A."/>
            <person name="Malagnac F."/>
            <person name="Mello A."/>
            <person name="Molinier V."/>
            <person name="Miyauchi S."/>
            <person name="Poulain J."/>
            <person name="Riccioni C."/>
            <person name="Rubini A."/>
            <person name="Sitrit Y."/>
            <person name="Splivallo R."/>
            <person name="Traeger S."/>
            <person name="Wang M."/>
            <person name="Zifcakova L."/>
            <person name="Wipf D."/>
            <person name="Zambonelli A."/>
            <person name="Paolocci F."/>
            <person name="Nowrousian M."/>
            <person name="Ottonello S."/>
            <person name="Baldrian P."/>
            <person name="Spatafora J.W."/>
            <person name="Henrissat B."/>
            <person name="Nagy L.G."/>
            <person name="Aury J.M."/>
            <person name="Wincker P."/>
            <person name="Grigoriev I.V."/>
            <person name="Bonfante P."/>
            <person name="Martin F.M."/>
        </authorList>
    </citation>
    <scope>NUCLEOTIDE SEQUENCE [LARGE SCALE GENOMIC DNA]</scope>
    <source>
        <strain evidence="2 3">RN42</strain>
    </source>
</reference>
<gene>
    <name evidence="2" type="ORF">BJ508DRAFT_333384</name>
</gene>
<dbReference type="CDD" id="cd14278">
    <property type="entry name" value="UBA_NAC_like"/>
    <property type="match status" value="1"/>
</dbReference>